<dbReference type="SUPFAM" id="SSF56601">
    <property type="entry name" value="beta-lactamase/transpeptidase-like"/>
    <property type="match status" value="1"/>
</dbReference>
<accession>A0A805Z2I2</accession>
<proteinExistence type="predicted"/>
<dbReference type="Pfam" id="PF00144">
    <property type="entry name" value="Beta-lactamase"/>
    <property type="match status" value="1"/>
</dbReference>
<evidence type="ECO:0000256" key="1">
    <source>
        <dbReference type="ARBA" id="ARBA00022801"/>
    </source>
</evidence>
<dbReference type="Gene3D" id="3.40.710.10">
    <property type="entry name" value="DD-peptidase/beta-lactamase superfamily"/>
    <property type="match status" value="1"/>
</dbReference>
<reference evidence="3 4" key="1">
    <citation type="journal article" date="2006" name="Proc. Natl. Acad. Sci. U.S.A.">
        <title>Comparative genomics of the lactic acid bacteria.</title>
        <authorList>
            <person name="Makarova K."/>
            <person name="Slesarev A."/>
            <person name="Wolf Y."/>
            <person name="Sorokin A."/>
            <person name="Mirkin B."/>
            <person name="Koonin E."/>
            <person name="Pavlov A."/>
            <person name="Pavlova N."/>
            <person name="Karamychev V."/>
            <person name="Polouchine N."/>
            <person name="Shakhova V."/>
            <person name="Grigoriev I."/>
            <person name="Lou Y."/>
            <person name="Rohksar D."/>
            <person name="Lucas S."/>
            <person name="Huang K."/>
            <person name="Goodstein D.M."/>
            <person name="Hawkins T."/>
            <person name="Plengvidhya V."/>
            <person name="Welker D."/>
            <person name="Hughes J."/>
            <person name="Goh Y."/>
            <person name="Benson A."/>
            <person name="Baldwin K."/>
            <person name="Lee J.H."/>
            <person name="Diaz-Muniz I."/>
            <person name="Dosti B."/>
            <person name="Smeianov V."/>
            <person name="Wechter W."/>
            <person name="Barabote R."/>
            <person name="Lorca G."/>
            <person name="Altermann E."/>
            <person name="Barrangou R."/>
            <person name="Ganesan B."/>
            <person name="Xie Y."/>
            <person name="Rawsthorne H."/>
            <person name="Tamir D."/>
            <person name="Parker C."/>
            <person name="Breidt F."/>
            <person name="Broadbent J."/>
            <person name="Hutkins R."/>
            <person name="O'Sullivan D."/>
            <person name="Steele J."/>
            <person name="Unlu G."/>
            <person name="Saier M."/>
            <person name="Klaenhammer T."/>
            <person name="Richardson P."/>
            <person name="Kozyavkin S."/>
            <person name="Weimer B."/>
            <person name="Mills D."/>
        </authorList>
    </citation>
    <scope>NUCLEOTIDE SEQUENCE [LARGE SCALE GENOMIC DNA]</scope>
    <source>
        <strain evidence="4">ATCC 33323 / DSM 20243 / BCRC 14619 / CIP 102991 / JCM 1131 / KCTC 3163 / NCIMB 11718 / NCTC 13722 / AM63</strain>
    </source>
</reference>
<evidence type="ECO:0000259" key="2">
    <source>
        <dbReference type="Pfam" id="PF00144"/>
    </source>
</evidence>
<dbReference type="PANTHER" id="PTHR43283:SF11">
    <property type="entry name" value="BETA-LACTAMASE-RELATED DOMAIN-CONTAINING PROTEIN"/>
    <property type="match status" value="1"/>
</dbReference>
<gene>
    <name evidence="3" type="ordered locus">LGAS_1850</name>
</gene>
<organism evidence="3 4">
    <name type="scientific">Lactobacillus gasseri (strain ATCC 33323 / DSM 20243 / BCRC 14619 / CIP 102991 / JCM 1131 / KCTC 3163 / NCIMB 11718 / NCTC 13722 / AM63)</name>
    <dbReference type="NCBI Taxonomy" id="324831"/>
    <lineage>
        <taxon>Bacteria</taxon>
        <taxon>Bacillati</taxon>
        <taxon>Bacillota</taxon>
        <taxon>Bacilli</taxon>
        <taxon>Lactobacillales</taxon>
        <taxon>Lactobacillaceae</taxon>
        <taxon>Lactobacillus</taxon>
    </lineage>
</organism>
<dbReference type="AlphaFoldDB" id="A0A805Z2I2"/>
<protein>
    <submittedName>
        <fullName evidence="3">Beta-lactamase class C or other penicillin binding protein</fullName>
    </submittedName>
</protein>
<dbReference type="EMBL" id="CP000413">
    <property type="protein sequence ID" value="ABJ61124.1"/>
    <property type="molecule type" value="Genomic_DNA"/>
</dbReference>
<dbReference type="InterPro" id="IPR012338">
    <property type="entry name" value="Beta-lactam/transpept-like"/>
</dbReference>
<dbReference type="PANTHER" id="PTHR43283">
    <property type="entry name" value="BETA-LACTAMASE-RELATED"/>
    <property type="match status" value="1"/>
</dbReference>
<name>A0A805Z2I2_LACGA</name>
<dbReference type="Proteomes" id="UP000000664">
    <property type="component" value="Chromosome"/>
</dbReference>
<dbReference type="RefSeq" id="WP_003648173.1">
    <property type="nucleotide sequence ID" value="NC_008530.1"/>
</dbReference>
<evidence type="ECO:0000313" key="3">
    <source>
        <dbReference type="EMBL" id="ABJ61124.1"/>
    </source>
</evidence>
<dbReference type="GO" id="GO:0016787">
    <property type="term" value="F:hydrolase activity"/>
    <property type="evidence" value="ECO:0007669"/>
    <property type="project" value="UniProtKB-KW"/>
</dbReference>
<keyword evidence="1" id="KW-0378">Hydrolase</keyword>
<sequence length="338" mass="38475">MKNTNEISILMKQAITDCATPGISYALEDIKNKIVETSFLGYKTYDKEIPLKDGDVYDLASLTKVVGVTSRILQLLGKKIIDLDDKVSKYFPQISYPDITIKNLLLHNSGLAADLSNVYSYANKDEVIDAIFKQKLIYPTGTDMIYSDLNFILLGMIIEKVDKESLDESLKVHVFEPLKMNSTGYCLNKNKQDFVPTEKTDQRGLIQGEVHDETAYMLNGVSGNAGLFSTIGDLKKFCIMYLQKGRYKDKTIIPSDIINVLFKYNFMGRTLGWQRWNKNSKTLWHTGFTGTSIALDLDHSTFFICLTNRVNPTRRNQKWINVRRLAVSLFFNSPEQLP</sequence>
<evidence type="ECO:0000313" key="4">
    <source>
        <dbReference type="Proteomes" id="UP000000664"/>
    </source>
</evidence>
<dbReference type="GeneID" id="29638796"/>
<dbReference type="InterPro" id="IPR001466">
    <property type="entry name" value="Beta-lactam-related"/>
</dbReference>
<dbReference type="KEGG" id="lga:LGAS_1850"/>
<feature type="domain" description="Beta-lactamase-related" evidence="2">
    <location>
        <begin position="16"/>
        <end position="323"/>
    </location>
</feature>
<dbReference type="InterPro" id="IPR050789">
    <property type="entry name" value="Diverse_Enzym_Activities"/>
</dbReference>